<keyword evidence="1" id="KW-0812">Transmembrane</keyword>
<dbReference type="AlphaFoldDB" id="A0A0V0T7Q7"/>
<evidence type="ECO:0000313" key="2">
    <source>
        <dbReference type="EMBL" id="KRX35081.1"/>
    </source>
</evidence>
<keyword evidence="1" id="KW-0472">Membrane</keyword>
<evidence type="ECO:0000313" key="3">
    <source>
        <dbReference type="Proteomes" id="UP000055048"/>
    </source>
</evidence>
<sequence>MVFRQNHSLSVLIACAQPPLAQNAPHTQKILTERRMMAYVSSVPLTSIMTVVYAFMKNAPCYGYISQPVGDIIGIYIKRPQRSEYLLVHFDIFVRSIEHRKFEKYIAGFLGCGIPHFTKTRTSMFFLRVCYVLQCS</sequence>
<organism evidence="2 3">
    <name type="scientific">Trichinella murrelli</name>
    <dbReference type="NCBI Taxonomy" id="144512"/>
    <lineage>
        <taxon>Eukaryota</taxon>
        <taxon>Metazoa</taxon>
        <taxon>Ecdysozoa</taxon>
        <taxon>Nematoda</taxon>
        <taxon>Enoplea</taxon>
        <taxon>Dorylaimia</taxon>
        <taxon>Trichinellida</taxon>
        <taxon>Trichinellidae</taxon>
        <taxon>Trichinella</taxon>
    </lineage>
</organism>
<reference evidence="2 3" key="1">
    <citation type="submission" date="2015-01" db="EMBL/GenBank/DDBJ databases">
        <title>Evolution of Trichinella species and genotypes.</title>
        <authorList>
            <person name="Korhonen P.K."/>
            <person name="Edoardo P."/>
            <person name="Giuseppe L.R."/>
            <person name="Gasser R.B."/>
        </authorList>
    </citation>
    <scope>NUCLEOTIDE SEQUENCE [LARGE SCALE GENOMIC DNA]</scope>
    <source>
        <strain evidence="2">ISS417</strain>
    </source>
</reference>
<accession>A0A0V0T7Q7</accession>
<comment type="caution">
    <text evidence="2">The sequence shown here is derived from an EMBL/GenBank/DDBJ whole genome shotgun (WGS) entry which is preliminary data.</text>
</comment>
<gene>
    <name evidence="2" type="ORF">T05_4532</name>
</gene>
<dbReference type="PROSITE" id="PS51257">
    <property type="entry name" value="PROKAR_LIPOPROTEIN"/>
    <property type="match status" value="1"/>
</dbReference>
<keyword evidence="3" id="KW-1185">Reference proteome</keyword>
<keyword evidence="1" id="KW-1133">Transmembrane helix</keyword>
<dbReference type="EMBL" id="JYDJ01000478">
    <property type="protein sequence ID" value="KRX35081.1"/>
    <property type="molecule type" value="Genomic_DNA"/>
</dbReference>
<dbReference type="Proteomes" id="UP000055048">
    <property type="component" value="Unassembled WGS sequence"/>
</dbReference>
<evidence type="ECO:0000256" key="1">
    <source>
        <dbReference type="SAM" id="Phobius"/>
    </source>
</evidence>
<proteinExistence type="predicted"/>
<name>A0A0V0T7Q7_9BILA</name>
<feature type="transmembrane region" description="Helical" evidence="1">
    <location>
        <begin position="37"/>
        <end position="56"/>
    </location>
</feature>
<protein>
    <submittedName>
        <fullName evidence="2">Uncharacterized protein</fullName>
    </submittedName>
</protein>